<protein>
    <recommendedName>
        <fullName evidence="3">SH3b domain-containing protein</fullName>
    </recommendedName>
</protein>
<evidence type="ECO:0000313" key="2">
    <source>
        <dbReference type="Proteomes" id="UP000237889"/>
    </source>
</evidence>
<name>A0A2S0NA46_9HYPH</name>
<evidence type="ECO:0008006" key="3">
    <source>
        <dbReference type="Google" id="ProtNLM"/>
    </source>
</evidence>
<organism evidence="1 2">
    <name type="scientific">Phreatobacter cathodiphilus</name>
    <dbReference type="NCBI Taxonomy" id="1868589"/>
    <lineage>
        <taxon>Bacteria</taxon>
        <taxon>Pseudomonadati</taxon>
        <taxon>Pseudomonadota</taxon>
        <taxon>Alphaproteobacteria</taxon>
        <taxon>Hyphomicrobiales</taxon>
        <taxon>Phreatobacteraceae</taxon>
        <taxon>Phreatobacter</taxon>
    </lineage>
</organism>
<evidence type="ECO:0000313" key="1">
    <source>
        <dbReference type="EMBL" id="AVO45018.1"/>
    </source>
</evidence>
<proteinExistence type="predicted"/>
<sequence>MLQASRDSSQRGRRVGELRCKTVDVSSWTIGGQHLQLVRAKVFEATGSDGDGIEQGVNLFILSRGLNDAATVIGRALEPYDVSRDEPKFFSQAEGRPEGVIVQLDRRVGAAYLVSGDTMRRIDTHGWINAPGTSPPAGWVPGPVRNVDLRRMKGYVSLFRDGADDPARPGSAADAGQAIEFDLALAGDRFVTTGSRVVDAHFAQDTEEWTGFVSDVEELLIARQRLPAGTEACDIGGWSADTDPAGMNLRAGPSARARVIGRIPAPWKAPDREGDTGETYRSEFKIIGYRNGWFLVRDISAPGVAYGERYPRHLPQAPRGQGWVSARLVGAALAFGSLPAGRLYQAPNEHSAHANVTRRDSPIGTGDPVQRLHACSGVWGLVEIGGHRGWWRSLCANQVTNCS</sequence>
<accession>A0A2S0NA46</accession>
<dbReference type="EMBL" id="CP027668">
    <property type="protein sequence ID" value="AVO45018.1"/>
    <property type="molecule type" value="Genomic_DNA"/>
</dbReference>
<gene>
    <name evidence="1" type="ORF">C6569_08045</name>
</gene>
<dbReference type="KEGG" id="phr:C6569_08045"/>
<dbReference type="Proteomes" id="UP000237889">
    <property type="component" value="Chromosome"/>
</dbReference>
<dbReference type="AlphaFoldDB" id="A0A2S0NA46"/>
<keyword evidence="2" id="KW-1185">Reference proteome</keyword>
<reference evidence="1 2" key="1">
    <citation type="submission" date="2018-03" db="EMBL/GenBank/DDBJ databases">
        <title>Genome sequencing of Phreatobacter sp.</title>
        <authorList>
            <person name="Kim S.-J."/>
            <person name="Heo J."/>
            <person name="Kwon S.-W."/>
        </authorList>
    </citation>
    <scope>NUCLEOTIDE SEQUENCE [LARGE SCALE GENOMIC DNA]</scope>
    <source>
        <strain evidence="1 2">S-12</strain>
    </source>
</reference>